<evidence type="ECO:0000256" key="4">
    <source>
        <dbReference type="ARBA" id="ARBA00022692"/>
    </source>
</evidence>
<dbReference type="OrthoDB" id="10261753at2759"/>
<keyword evidence="6 7" id="KW-0472">Membrane</keyword>
<feature type="transmembrane region" description="Helical" evidence="7">
    <location>
        <begin position="50"/>
        <end position="69"/>
    </location>
</feature>
<comment type="similarity">
    <text evidence="2">Belongs to the SLC29A/ENT transporter (TC 2.A.57) family.</text>
</comment>
<dbReference type="PANTHER" id="PTHR10332">
    <property type="entry name" value="EQUILIBRATIVE NUCLEOSIDE TRANSPORTER"/>
    <property type="match status" value="1"/>
</dbReference>
<evidence type="ECO:0000256" key="3">
    <source>
        <dbReference type="ARBA" id="ARBA00022448"/>
    </source>
</evidence>
<keyword evidence="9" id="KW-1185">Reference proteome</keyword>
<dbReference type="GO" id="GO:0005886">
    <property type="term" value="C:plasma membrane"/>
    <property type="evidence" value="ECO:0007669"/>
    <property type="project" value="TreeGrafter"/>
</dbReference>
<feature type="transmembrane region" description="Helical" evidence="7">
    <location>
        <begin position="122"/>
        <end position="144"/>
    </location>
</feature>
<dbReference type="GO" id="GO:0034257">
    <property type="term" value="F:nicotinamide riboside transmembrane transporter activity"/>
    <property type="evidence" value="ECO:0007669"/>
    <property type="project" value="TreeGrafter"/>
</dbReference>
<protein>
    <submittedName>
        <fullName evidence="8">14485_t:CDS:1</fullName>
    </submittedName>
</protein>
<keyword evidence="5 7" id="KW-1133">Transmembrane helix</keyword>
<proteinExistence type="inferred from homology"/>
<organism evidence="8 9">
    <name type="scientific">Ambispora leptoticha</name>
    <dbReference type="NCBI Taxonomy" id="144679"/>
    <lineage>
        <taxon>Eukaryota</taxon>
        <taxon>Fungi</taxon>
        <taxon>Fungi incertae sedis</taxon>
        <taxon>Mucoromycota</taxon>
        <taxon>Glomeromycotina</taxon>
        <taxon>Glomeromycetes</taxon>
        <taxon>Archaeosporales</taxon>
        <taxon>Ambisporaceae</taxon>
        <taxon>Ambispora</taxon>
    </lineage>
</organism>
<gene>
    <name evidence="8" type="ORF">ALEPTO_LOCUS10724</name>
</gene>
<comment type="caution">
    <text evidence="8">The sequence shown here is derived from an EMBL/GenBank/DDBJ whole genome shotgun (WGS) entry which is preliminary data.</text>
</comment>
<evidence type="ECO:0000313" key="9">
    <source>
        <dbReference type="Proteomes" id="UP000789508"/>
    </source>
</evidence>
<dbReference type="InterPro" id="IPR002259">
    <property type="entry name" value="Eqnu_transpt"/>
</dbReference>
<evidence type="ECO:0000313" key="8">
    <source>
        <dbReference type="EMBL" id="CAG8675606.1"/>
    </source>
</evidence>
<comment type="subcellular location">
    <subcellularLocation>
        <location evidence="1">Membrane</location>
        <topology evidence="1">Multi-pass membrane protein</topology>
    </subcellularLocation>
</comment>
<dbReference type="GO" id="GO:0000329">
    <property type="term" value="C:fungal-type vacuole membrane"/>
    <property type="evidence" value="ECO:0007669"/>
    <property type="project" value="TreeGrafter"/>
</dbReference>
<dbReference type="AlphaFoldDB" id="A0A9N9EIQ2"/>
<dbReference type="Proteomes" id="UP000789508">
    <property type="component" value="Unassembled WGS sequence"/>
</dbReference>
<evidence type="ECO:0000256" key="7">
    <source>
        <dbReference type="SAM" id="Phobius"/>
    </source>
</evidence>
<evidence type="ECO:0000256" key="2">
    <source>
        <dbReference type="ARBA" id="ARBA00007965"/>
    </source>
</evidence>
<accession>A0A9N9EIQ2</accession>
<keyword evidence="3" id="KW-0813">Transport</keyword>
<reference evidence="8" key="1">
    <citation type="submission" date="2021-06" db="EMBL/GenBank/DDBJ databases">
        <authorList>
            <person name="Kallberg Y."/>
            <person name="Tangrot J."/>
            <person name="Rosling A."/>
        </authorList>
    </citation>
    <scope>NUCLEOTIDE SEQUENCE</scope>
    <source>
        <strain evidence="8">FL130A</strain>
    </source>
</reference>
<feature type="transmembrane region" description="Helical" evidence="7">
    <location>
        <begin position="89"/>
        <end position="110"/>
    </location>
</feature>
<evidence type="ECO:0000256" key="5">
    <source>
        <dbReference type="ARBA" id="ARBA00022989"/>
    </source>
</evidence>
<keyword evidence="4 7" id="KW-0812">Transmembrane</keyword>
<dbReference type="PANTHER" id="PTHR10332:SF88">
    <property type="entry name" value="EQUILIBRATIVE NUCLEOSIDE TRANSPORTER 1, ISOFORM A"/>
    <property type="match status" value="1"/>
</dbReference>
<sequence>MAIFNRLLNYLRDKLFVVNHPYQPIRSSTPTTEQDNALSKDSFPDFQNKLAYGIFLIQGLAMLLPWNAFITSSEFFRSKFSGSQYANNFQNYFSIGFTFLNLIFFGKALYTQRKVDLFRRIACSLIVNVLVFSLMALSTLYVELFSSSGYFYFIMIMLLITGATTSLIQNGILALASQFPPIHMQAVMR</sequence>
<dbReference type="EMBL" id="CAJVPS010013186">
    <property type="protein sequence ID" value="CAG8675606.1"/>
    <property type="molecule type" value="Genomic_DNA"/>
</dbReference>
<evidence type="ECO:0000256" key="1">
    <source>
        <dbReference type="ARBA" id="ARBA00004141"/>
    </source>
</evidence>
<dbReference type="GO" id="GO:0015205">
    <property type="term" value="F:nucleobase transmembrane transporter activity"/>
    <property type="evidence" value="ECO:0007669"/>
    <property type="project" value="TreeGrafter"/>
</dbReference>
<name>A0A9N9EIQ2_9GLOM</name>
<feature type="transmembrane region" description="Helical" evidence="7">
    <location>
        <begin position="150"/>
        <end position="176"/>
    </location>
</feature>
<evidence type="ECO:0000256" key="6">
    <source>
        <dbReference type="ARBA" id="ARBA00023136"/>
    </source>
</evidence>